<evidence type="ECO:0000256" key="3">
    <source>
        <dbReference type="PROSITE-ProRule" id="PRU00221"/>
    </source>
</evidence>
<feature type="repeat" description="WD" evidence="3">
    <location>
        <begin position="107"/>
        <end position="153"/>
    </location>
</feature>
<dbReference type="EMBL" id="JAACJK010000164">
    <property type="protein sequence ID" value="KAF5324517.1"/>
    <property type="molecule type" value="Genomic_DNA"/>
</dbReference>
<dbReference type="OrthoDB" id="340259at2759"/>
<keyword evidence="6" id="KW-1185">Reference proteome</keyword>
<evidence type="ECO:0000313" key="6">
    <source>
        <dbReference type="Proteomes" id="UP000541558"/>
    </source>
</evidence>
<dbReference type="GO" id="GO:0031080">
    <property type="term" value="C:nuclear pore outer ring"/>
    <property type="evidence" value="ECO:0007669"/>
    <property type="project" value="InterPro"/>
</dbReference>
<name>A0A8H5BLT2_9AGAR</name>
<evidence type="ECO:0000313" key="5">
    <source>
        <dbReference type="EMBL" id="KAF5324517.1"/>
    </source>
</evidence>
<comment type="caution">
    <text evidence="5">The sequence shown here is derived from an EMBL/GenBank/DDBJ whole genome shotgun (WGS) entry which is preliminary data.</text>
</comment>
<dbReference type="Gene3D" id="2.130.10.10">
    <property type="entry name" value="YVTN repeat-like/Quinoprotein amine dehydrogenase"/>
    <property type="match status" value="1"/>
</dbReference>
<dbReference type="PROSITE" id="PS00678">
    <property type="entry name" value="WD_REPEATS_1"/>
    <property type="match status" value="1"/>
</dbReference>
<organism evidence="5 6">
    <name type="scientific">Ephemerocybe angulata</name>
    <dbReference type="NCBI Taxonomy" id="980116"/>
    <lineage>
        <taxon>Eukaryota</taxon>
        <taxon>Fungi</taxon>
        <taxon>Dikarya</taxon>
        <taxon>Basidiomycota</taxon>
        <taxon>Agaricomycotina</taxon>
        <taxon>Agaricomycetes</taxon>
        <taxon>Agaricomycetidae</taxon>
        <taxon>Agaricales</taxon>
        <taxon>Agaricineae</taxon>
        <taxon>Psathyrellaceae</taxon>
        <taxon>Ephemerocybe</taxon>
    </lineage>
</organism>
<dbReference type="InterPro" id="IPR037626">
    <property type="entry name" value="NUP37"/>
</dbReference>
<dbReference type="PROSITE" id="PS50082">
    <property type="entry name" value="WD_REPEATS_2"/>
    <property type="match status" value="1"/>
</dbReference>
<dbReference type="InterPro" id="IPR036322">
    <property type="entry name" value="WD40_repeat_dom_sf"/>
</dbReference>
<evidence type="ECO:0000256" key="1">
    <source>
        <dbReference type="ARBA" id="ARBA00022574"/>
    </source>
</evidence>
<evidence type="ECO:0000256" key="4">
    <source>
        <dbReference type="SAM" id="MobiDB-lite"/>
    </source>
</evidence>
<keyword evidence="1 3" id="KW-0853">WD repeat</keyword>
<evidence type="ECO:0000256" key="2">
    <source>
        <dbReference type="ARBA" id="ARBA00022737"/>
    </source>
</evidence>
<feature type="region of interest" description="Disordered" evidence="4">
    <location>
        <begin position="152"/>
        <end position="172"/>
    </location>
</feature>
<dbReference type="AlphaFoldDB" id="A0A8H5BLT2"/>
<dbReference type="SUPFAM" id="SSF50978">
    <property type="entry name" value="WD40 repeat-like"/>
    <property type="match status" value="1"/>
</dbReference>
<keyword evidence="2" id="KW-0677">Repeat</keyword>
<dbReference type="PANTHER" id="PTHR22806:SF0">
    <property type="entry name" value="NUCLEOPORIN NUP37"/>
    <property type="match status" value="1"/>
</dbReference>
<dbReference type="Proteomes" id="UP000541558">
    <property type="component" value="Unassembled WGS sequence"/>
</dbReference>
<dbReference type="PANTHER" id="PTHR22806">
    <property type="entry name" value="NUCLEOPORIN NUP37 P37 -RELATED"/>
    <property type="match status" value="1"/>
</dbReference>
<gene>
    <name evidence="5" type="ORF">D9611_004437</name>
</gene>
<dbReference type="InterPro" id="IPR001680">
    <property type="entry name" value="WD40_rpt"/>
</dbReference>
<protein>
    <submittedName>
        <fullName evidence="5">Uncharacterized protein</fullName>
    </submittedName>
</protein>
<reference evidence="5 6" key="1">
    <citation type="journal article" date="2020" name="ISME J.">
        <title>Uncovering the hidden diversity of litter-decomposition mechanisms in mushroom-forming fungi.</title>
        <authorList>
            <person name="Floudas D."/>
            <person name="Bentzer J."/>
            <person name="Ahren D."/>
            <person name="Johansson T."/>
            <person name="Persson P."/>
            <person name="Tunlid A."/>
        </authorList>
    </citation>
    <scope>NUCLEOTIDE SEQUENCE [LARGE SCALE GENOMIC DNA]</scope>
    <source>
        <strain evidence="5 6">CBS 175.51</strain>
    </source>
</reference>
<sequence>MDQHWDHSSEIHAIRPCHSDDAGDLVAVGGLHTVEILSVTSTECKCIASFHVGTRITAIAWSSATVSPRRSDNWRIQLAVATEDYALHLLSKTSTQVENIFPFGGGLSGHHGLINDMTFVGGWSDDSSRYVATVSDDKMLMVWDLSPPSEVRHTLGDDDSMSDGSPSPAPRAQPTAYVIPFAHPLTSISSHPQTSKEFLVSDCRGSVYLTDWRSDVIDSDDMDQELGGGALRHPNLVELVEPFSMAGSCMNFPVPWSGSTAWRADSVDIIGGVFGNRFAIWDLSKLRGGKPLHSYAGNLEGGHRFRWCRTYPEHFAISSQNPARGAVIQVYNLNFASAQPNPLVLSPRPQFVRDFDFLSLPGIPRIAAAVGKTLHVFAIGEE</sequence>
<dbReference type="InterPro" id="IPR019775">
    <property type="entry name" value="WD40_repeat_CS"/>
</dbReference>
<proteinExistence type="predicted"/>
<accession>A0A8H5BLT2</accession>
<dbReference type="InterPro" id="IPR015943">
    <property type="entry name" value="WD40/YVTN_repeat-like_dom_sf"/>
</dbReference>